<dbReference type="Gene3D" id="2.60.210.10">
    <property type="entry name" value="Apoptosis, Tumor Necrosis Factor Receptor Associated Protein 2, Chain A"/>
    <property type="match status" value="1"/>
</dbReference>
<dbReference type="STRING" id="888268.A0A1E5UZ38"/>
<dbReference type="Pfam" id="PF24570">
    <property type="entry name" value="BACK_BPM_SPOP"/>
    <property type="match status" value="1"/>
</dbReference>
<evidence type="ECO:0000313" key="5">
    <source>
        <dbReference type="EMBL" id="OEL18107.1"/>
    </source>
</evidence>
<comment type="pathway">
    <text evidence="1">Protein modification; protein ubiquitination.</text>
</comment>
<reference evidence="5 6" key="1">
    <citation type="submission" date="2016-09" db="EMBL/GenBank/DDBJ databases">
        <title>The draft genome of Dichanthelium oligosanthes: A C3 panicoid grass species.</title>
        <authorList>
            <person name="Studer A.J."/>
            <person name="Schnable J.C."/>
            <person name="Brutnell T.P."/>
        </authorList>
    </citation>
    <scope>NUCLEOTIDE SEQUENCE [LARGE SCALE GENOMIC DNA]</scope>
    <source>
        <strain evidence="6">cv. Kellogg 1175</strain>
        <tissue evidence="5">Leaf</tissue>
    </source>
</reference>
<dbReference type="EMBL" id="LWDX02057700">
    <property type="protein sequence ID" value="OEL18107.1"/>
    <property type="molecule type" value="Genomic_DNA"/>
</dbReference>
<evidence type="ECO:0000259" key="3">
    <source>
        <dbReference type="PROSITE" id="PS50097"/>
    </source>
</evidence>
<keyword evidence="6" id="KW-1185">Reference proteome</keyword>
<organism evidence="5 6">
    <name type="scientific">Dichanthelium oligosanthes</name>
    <dbReference type="NCBI Taxonomy" id="888268"/>
    <lineage>
        <taxon>Eukaryota</taxon>
        <taxon>Viridiplantae</taxon>
        <taxon>Streptophyta</taxon>
        <taxon>Embryophyta</taxon>
        <taxon>Tracheophyta</taxon>
        <taxon>Spermatophyta</taxon>
        <taxon>Magnoliopsida</taxon>
        <taxon>Liliopsida</taxon>
        <taxon>Poales</taxon>
        <taxon>Poaceae</taxon>
        <taxon>PACMAD clade</taxon>
        <taxon>Panicoideae</taxon>
        <taxon>Panicodae</taxon>
        <taxon>Paniceae</taxon>
        <taxon>Dichantheliinae</taxon>
        <taxon>Dichanthelium</taxon>
    </lineage>
</organism>
<dbReference type="InterPro" id="IPR045005">
    <property type="entry name" value="BPM1-6"/>
</dbReference>
<dbReference type="SMART" id="SM00225">
    <property type="entry name" value="BTB"/>
    <property type="match status" value="1"/>
</dbReference>
<dbReference type="PROSITE" id="PS50144">
    <property type="entry name" value="MATH"/>
    <property type="match status" value="1"/>
</dbReference>
<dbReference type="Proteomes" id="UP000095767">
    <property type="component" value="Unassembled WGS sequence"/>
</dbReference>
<dbReference type="PANTHER" id="PTHR26379:SF482">
    <property type="entry name" value="BTB DOMAIN-CONTAINING PROTEIN"/>
    <property type="match status" value="1"/>
</dbReference>
<proteinExistence type="inferred from homology"/>
<dbReference type="SUPFAM" id="SSF54695">
    <property type="entry name" value="POZ domain"/>
    <property type="match status" value="1"/>
</dbReference>
<dbReference type="Pfam" id="PF22486">
    <property type="entry name" value="MATH_2"/>
    <property type="match status" value="1"/>
</dbReference>
<gene>
    <name evidence="5" type="ORF">BAE44_0020875</name>
</gene>
<dbReference type="CDD" id="cd00121">
    <property type="entry name" value="MATH"/>
    <property type="match status" value="1"/>
</dbReference>
<protein>
    <submittedName>
        <fullName evidence="5">BTB/POZ and MATH domain-containing protein 1</fullName>
    </submittedName>
</protein>
<dbReference type="Pfam" id="PF00651">
    <property type="entry name" value="BTB"/>
    <property type="match status" value="1"/>
</dbReference>
<sequence length="359" mass="40502">MPRHRPTPTTVSTCMVDTEQGKHVFEIFDYSQHRGMGTGEYIRSGIFSVGGYDWDIRFYPDGLDEVRKDYISVYLELQSKDTKVRASCDLMLVDQKTNLSTSVRKTELRKFDSSNATRFAPQDAMFMKRSKFEASMYLHEDHLTIQCIVTVKKDPHVSKTELFREIEVSPSNITAQLGNLLDSKEVTDVTFSVGGETFAAHRILLATRSPVFKAQLYGSMREAKEQLVIVEDMQPAVFRALLRFIYTDSLPDMDDLEGDANSEMIKHLLVAADRYAVDRLNLVCQSILCKNLDVETVSATLALAYKHNCDTLKDICLEFITSPNVMDAVVATEGFKNLKATCPSAIVDAFVKSTRFHKA</sequence>
<accession>A0A1E5UZ38</accession>
<dbReference type="InterPro" id="IPR008974">
    <property type="entry name" value="TRAF-like"/>
</dbReference>
<evidence type="ECO:0000259" key="4">
    <source>
        <dbReference type="PROSITE" id="PS50144"/>
    </source>
</evidence>
<evidence type="ECO:0000256" key="1">
    <source>
        <dbReference type="ARBA" id="ARBA00004906"/>
    </source>
</evidence>
<name>A0A1E5UZ38_9POAL</name>
<dbReference type="Gene3D" id="3.30.710.10">
    <property type="entry name" value="Potassium Channel Kv1.1, Chain A"/>
    <property type="match status" value="1"/>
</dbReference>
<dbReference type="InterPro" id="IPR056423">
    <property type="entry name" value="BACK_BPM_SPOP"/>
</dbReference>
<evidence type="ECO:0000256" key="2">
    <source>
        <dbReference type="ARBA" id="ARBA00010846"/>
    </source>
</evidence>
<dbReference type="AlphaFoldDB" id="A0A1E5UZ38"/>
<dbReference type="InterPro" id="IPR000210">
    <property type="entry name" value="BTB/POZ_dom"/>
</dbReference>
<comment type="caution">
    <text evidence="5">The sequence shown here is derived from an EMBL/GenBank/DDBJ whole genome shotgun (WGS) entry which is preliminary data.</text>
</comment>
<dbReference type="SUPFAM" id="SSF49599">
    <property type="entry name" value="TRAF domain-like"/>
    <property type="match status" value="1"/>
</dbReference>
<dbReference type="Gene3D" id="1.25.40.420">
    <property type="match status" value="1"/>
</dbReference>
<dbReference type="PANTHER" id="PTHR26379">
    <property type="entry name" value="BTB/POZ AND MATH DOMAIN-CONTAINING PROTEIN 1"/>
    <property type="match status" value="1"/>
</dbReference>
<dbReference type="SMART" id="SM00061">
    <property type="entry name" value="MATH"/>
    <property type="match status" value="1"/>
</dbReference>
<dbReference type="InterPro" id="IPR011333">
    <property type="entry name" value="SKP1/BTB/POZ_sf"/>
</dbReference>
<dbReference type="CDD" id="cd18280">
    <property type="entry name" value="BTB_POZ_BPM_plant"/>
    <property type="match status" value="1"/>
</dbReference>
<feature type="domain" description="BTB" evidence="3">
    <location>
        <begin position="187"/>
        <end position="254"/>
    </location>
</feature>
<dbReference type="OrthoDB" id="6359816at2759"/>
<evidence type="ECO:0000313" key="6">
    <source>
        <dbReference type="Proteomes" id="UP000095767"/>
    </source>
</evidence>
<dbReference type="InterPro" id="IPR002083">
    <property type="entry name" value="MATH/TRAF_dom"/>
</dbReference>
<dbReference type="PROSITE" id="PS50097">
    <property type="entry name" value="BTB"/>
    <property type="match status" value="1"/>
</dbReference>
<feature type="domain" description="MATH" evidence="4">
    <location>
        <begin position="20"/>
        <end position="149"/>
    </location>
</feature>
<dbReference type="GO" id="GO:0016567">
    <property type="term" value="P:protein ubiquitination"/>
    <property type="evidence" value="ECO:0007669"/>
    <property type="project" value="InterPro"/>
</dbReference>
<comment type="similarity">
    <text evidence="2">Belongs to the Tdpoz family.</text>
</comment>